<feature type="domain" description="BioF2-like acetyltransferase" evidence="2">
    <location>
        <begin position="210"/>
        <end position="344"/>
    </location>
</feature>
<proteinExistence type="predicted"/>
<evidence type="ECO:0000313" key="3">
    <source>
        <dbReference type="EMBL" id="QCI64371.1"/>
    </source>
</evidence>
<accession>A0A4D7AWJ1</accession>
<evidence type="ECO:0000313" key="4">
    <source>
        <dbReference type="Proteomes" id="UP000298781"/>
    </source>
</evidence>
<evidence type="ECO:0000259" key="2">
    <source>
        <dbReference type="Pfam" id="PF13480"/>
    </source>
</evidence>
<dbReference type="SUPFAM" id="SSF55729">
    <property type="entry name" value="Acyl-CoA N-acyltransferases (Nat)"/>
    <property type="match status" value="1"/>
</dbReference>
<dbReference type="Gene3D" id="3.40.630.30">
    <property type="match status" value="1"/>
</dbReference>
<sequence>MAADVLTQGPLTQGPLTQGPLTQGPRREADGAIGSPPLQPDIATGGLTGGATIRWVPAGQWPDMAEAWSVLAQAAGPNVFLEPGFALAARGIDPASGLGAVVMEEGGRLVGFAPGRFMLGGAVFALWTHPYAPYGAPLVLPGAERPVLARLVDYLRAAGAVALDWPLLDDGSPLTAALGVLAGPSQHRVDVLEAHRRAALITADPPRPSKELRRLGRRLAEQGELVVVSTASGLALADATEAFLRLEAEGWKGRKGSALAVSADSRRFFDEAMSGLAASGQAQIDLMLLDGKAVAGAVVLRAGDRAWYWKTAYGEAHARYSPGALMTLELTERLCADPAIRLVDSCAIAGHPMIDRIWTGRLGITSRLVALRPGRAGLRYRLVLAVIAARRSAKAGAKALVARLRRVRATAGG</sequence>
<dbReference type="GO" id="GO:0016740">
    <property type="term" value="F:transferase activity"/>
    <property type="evidence" value="ECO:0007669"/>
    <property type="project" value="UniProtKB-KW"/>
</dbReference>
<keyword evidence="3" id="KW-0808">Transferase</keyword>
<dbReference type="OrthoDB" id="213519at2"/>
<evidence type="ECO:0000256" key="1">
    <source>
        <dbReference type="SAM" id="MobiDB-lite"/>
    </source>
</evidence>
<organism evidence="3 4">
    <name type="scientific">Phreatobacter stygius</name>
    <dbReference type="NCBI Taxonomy" id="1940610"/>
    <lineage>
        <taxon>Bacteria</taxon>
        <taxon>Pseudomonadati</taxon>
        <taxon>Pseudomonadota</taxon>
        <taxon>Alphaproteobacteria</taxon>
        <taxon>Hyphomicrobiales</taxon>
        <taxon>Phreatobacteraceae</taxon>
        <taxon>Phreatobacter</taxon>
    </lineage>
</organism>
<dbReference type="InterPro" id="IPR016181">
    <property type="entry name" value="Acyl_CoA_acyltransferase"/>
</dbReference>
<dbReference type="EMBL" id="CP039690">
    <property type="protein sequence ID" value="QCI64371.1"/>
    <property type="molecule type" value="Genomic_DNA"/>
</dbReference>
<feature type="compositionally biased region" description="Polar residues" evidence="1">
    <location>
        <begin position="9"/>
        <end position="21"/>
    </location>
</feature>
<reference evidence="3 4" key="1">
    <citation type="submission" date="2019-04" db="EMBL/GenBank/DDBJ databases">
        <title>Phreatobacter aquaticus sp. nov.</title>
        <authorList>
            <person name="Choi A."/>
        </authorList>
    </citation>
    <scope>NUCLEOTIDE SEQUENCE [LARGE SCALE GENOMIC DNA]</scope>
    <source>
        <strain evidence="3 4">KCTC 52518</strain>
    </source>
</reference>
<dbReference type="KEGG" id="pstg:E8M01_09085"/>
<dbReference type="Pfam" id="PF13480">
    <property type="entry name" value="Acetyltransf_6"/>
    <property type="match status" value="1"/>
</dbReference>
<dbReference type="AlphaFoldDB" id="A0A4D7AWJ1"/>
<gene>
    <name evidence="3" type="ORF">E8M01_09085</name>
</gene>
<dbReference type="InterPro" id="IPR038740">
    <property type="entry name" value="BioF2-like_GNAT_dom"/>
</dbReference>
<protein>
    <submittedName>
        <fullName evidence="3">GNAT family N-acetyltransferase</fullName>
    </submittedName>
</protein>
<dbReference type="Proteomes" id="UP000298781">
    <property type="component" value="Chromosome"/>
</dbReference>
<name>A0A4D7AWJ1_9HYPH</name>
<feature type="region of interest" description="Disordered" evidence="1">
    <location>
        <begin position="1"/>
        <end position="41"/>
    </location>
</feature>
<keyword evidence="4" id="KW-1185">Reference proteome</keyword>